<dbReference type="AlphaFoldDB" id="A0A7Y9IX20"/>
<dbReference type="EMBL" id="JACBYR010000001">
    <property type="protein sequence ID" value="NYE84665.1"/>
    <property type="molecule type" value="Genomic_DNA"/>
</dbReference>
<keyword evidence="1" id="KW-0732">Signal</keyword>
<protein>
    <recommendedName>
        <fullName evidence="4">Lipoprotein</fullName>
    </recommendedName>
</protein>
<organism evidence="2 3">
    <name type="scientific">Pigmentiphaga litoralis</name>
    <dbReference type="NCBI Taxonomy" id="516702"/>
    <lineage>
        <taxon>Bacteria</taxon>
        <taxon>Pseudomonadati</taxon>
        <taxon>Pseudomonadota</taxon>
        <taxon>Betaproteobacteria</taxon>
        <taxon>Burkholderiales</taxon>
        <taxon>Alcaligenaceae</taxon>
        <taxon>Pigmentiphaga</taxon>
    </lineage>
</organism>
<reference evidence="2 3" key="1">
    <citation type="submission" date="2020-07" db="EMBL/GenBank/DDBJ databases">
        <title>Genomic Encyclopedia of Type Strains, Phase IV (KMG-V): Genome sequencing to study the core and pangenomes of soil and plant-associated prokaryotes.</title>
        <authorList>
            <person name="Whitman W."/>
        </authorList>
    </citation>
    <scope>NUCLEOTIDE SEQUENCE [LARGE SCALE GENOMIC DNA]</scope>
    <source>
        <strain evidence="2 3">SAS40</strain>
    </source>
</reference>
<dbReference type="RefSeq" id="WP_257021936.1">
    <property type="nucleotide sequence ID" value="NZ_JACBYR010000001.1"/>
</dbReference>
<evidence type="ECO:0000313" key="3">
    <source>
        <dbReference type="Proteomes" id="UP000542125"/>
    </source>
</evidence>
<name>A0A7Y9IX20_9BURK</name>
<accession>A0A7Y9IX20</accession>
<sequence>MKTACALMAALMCCAGCISVPAGGSPTPAPACPFGQSSGSCTPDRDSNFCPPGDARKGACKVR</sequence>
<feature type="chain" id="PRO_5031488069" description="Lipoprotein" evidence="1">
    <location>
        <begin position="25"/>
        <end position="63"/>
    </location>
</feature>
<gene>
    <name evidence="2" type="ORF">FHW18_003936</name>
</gene>
<evidence type="ECO:0000256" key="1">
    <source>
        <dbReference type="SAM" id="SignalP"/>
    </source>
</evidence>
<evidence type="ECO:0000313" key="2">
    <source>
        <dbReference type="EMBL" id="NYE84665.1"/>
    </source>
</evidence>
<proteinExistence type="predicted"/>
<keyword evidence="3" id="KW-1185">Reference proteome</keyword>
<feature type="signal peptide" evidence="1">
    <location>
        <begin position="1"/>
        <end position="24"/>
    </location>
</feature>
<dbReference type="Proteomes" id="UP000542125">
    <property type="component" value="Unassembled WGS sequence"/>
</dbReference>
<comment type="caution">
    <text evidence="2">The sequence shown here is derived from an EMBL/GenBank/DDBJ whole genome shotgun (WGS) entry which is preliminary data.</text>
</comment>
<evidence type="ECO:0008006" key="4">
    <source>
        <dbReference type="Google" id="ProtNLM"/>
    </source>
</evidence>